<dbReference type="GeneID" id="93018151"/>
<sequence>MPKNILIFSDGTGQAGGLRPDENRSNIYKLYRATRCGPDTAIDPREQLAFYDAGLGSRPPGGAVRHARLPLVA</sequence>
<dbReference type="STRING" id="224911.AAV28_38150"/>
<keyword evidence="3" id="KW-1185">Reference proteome</keyword>
<protein>
    <submittedName>
        <fullName evidence="2">Bsl8092 protein</fullName>
    </submittedName>
</protein>
<dbReference type="EnsemblBacteria" id="BAC53357">
    <property type="protein sequence ID" value="BAC53357"/>
    <property type="gene ID" value="BAC53357"/>
</dbReference>
<dbReference type="PATRIC" id="fig|224911.44.peg.8259"/>
<dbReference type="InterPro" id="IPR018712">
    <property type="entry name" value="Tle1-like_cat"/>
</dbReference>
<name>Q89BQ6_BRADU</name>
<dbReference type="InParanoid" id="Q89BQ6"/>
<feature type="domain" description="T6SS Phospholipase effector Tle1-like catalytic" evidence="1">
    <location>
        <begin position="3"/>
        <end position="58"/>
    </location>
</feature>
<dbReference type="Pfam" id="PF09994">
    <property type="entry name" value="T6SS_Tle1-like_cat"/>
    <property type="match status" value="1"/>
</dbReference>
<reference evidence="3" key="1">
    <citation type="journal article" date="2002" name="DNA Res.">
        <title>Complete genomic sequence of nitrogen-fixing symbiotic bacterium Bradyrhizobium japonicum USDA110.</title>
        <authorList>
            <person name="Kaneko T."/>
            <person name="Nakamura Y."/>
            <person name="Sato S."/>
            <person name="Minamisawa K."/>
            <person name="Uchiumi T."/>
            <person name="Sasamoto S."/>
            <person name="Watanabe A."/>
            <person name="Idesawa K."/>
            <person name="Iriguchi M."/>
            <person name="Kawashima K."/>
            <person name="Kohara M."/>
            <person name="Matsumoto M."/>
            <person name="Shimpo S."/>
            <person name="Tsuruoka H."/>
            <person name="Wada T."/>
            <person name="Yamada M."/>
            <person name="Tabata S."/>
        </authorList>
    </citation>
    <scope>NUCLEOTIDE SEQUENCE [LARGE SCALE GENOMIC DNA]</scope>
    <source>
        <strain evidence="3">JCM 10833 / BCRC 13528 / IAM 13628 / NBRC 14792 / USDA 110</strain>
    </source>
</reference>
<dbReference type="eggNOG" id="COG3673">
    <property type="taxonomic scope" value="Bacteria"/>
</dbReference>
<dbReference type="KEGG" id="bja:bsl8092"/>
<dbReference type="HOGENOM" id="CLU_2697298_0_0_5"/>
<gene>
    <name evidence="2" type="ordered locus">bsl8092</name>
</gene>
<proteinExistence type="predicted"/>
<accession>Q89BQ6</accession>
<organism evidence="2 3">
    <name type="scientific">Bradyrhizobium diazoefficiens (strain JCM 10833 / BCRC 13528 / IAM 13628 / NBRC 14792 / USDA 110)</name>
    <dbReference type="NCBI Taxonomy" id="224911"/>
    <lineage>
        <taxon>Bacteria</taxon>
        <taxon>Pseudomonadati</taxon>
        <taxon>Pseudomonadota</taxon>
        <taxon>Alphaproteobacteria</taxon>
        <taxon>Hyphomicrobiales</taxon>
        <taxon>Nitrobacteraceae</taxon>
        <taxon>Bradyrhizobium</taxon>
    </lineage>
</organism>
<evidence type="ECO:0000259" key="1">
    <source>
        <dbReference type="Pfam" id="PF09994"/>
    </source>
</evidence>
<evidence type="ECO:0000313" key="3">
    <source>
        <dbReference type="Proteomes" id="UP000002526"/>
    </source>
</evidence>
<dbReference type="OrthoDB" id="8255569at2"/>
<dbReference type="AlphaFoldDB" id="Q89BQ6"/>
<dbReference type="Proteomes" id="UP000002526">
    <property type="component" value="Chromosome"/>
</dbReference>
<dbReference type="RefSeq" id="WP_011090815.1">
    <property type="nucleotide sequence ID" value="NC_004463.1"/>
</dbReference>
<evidence type="ECO:0000313" key="2">
    <source>
        <dbReference type="EMBL" id="BAC53357.1"/>
    </source>
</evidence>
<dbReference type="EMBL" id="BA000040">
    <property type="protein sequence ID" value="BAC53357.1"/>
    <property type="molecule type" value="Genomic_DNA"/>
</dbReference>